<dbReference type="Proteomes" id="UP001157974">
    <property type="component" value="Unassembled WGS sequence"/>
</dbReference>
<dbReference type="GO" id="GO:0000049">
    <property type="term" value="F:tRNA binding"/>
    <property type="evidence" value="ECO:0007669"/>
    <property type="project" value="InterPro"/>
</dbReference>
<dbReference type="PANTHER" id="PTHR11538">
    <property type="entry name" value="PHENYLALANYL-TRNA SYNTHETASE"/>
    <property type="match status" value="1"/>
</dbReference>
<comment type="catalytic activity">
    <reaction evidence="16">
        <text>tRNA(Phe) + L-phenylalanine + ATP = L-phenylalanyl-tRNA(Phe) + AMP + diphosphate + H(+)</text>
        <dbReference type="Rhea" id="RHEA:19413"/>
        <dbReference type="Rhea" id="RHEA-COMP:9668"/>
        <dbReference type="Rhea" id="RHEA-COMP:9699"/>
        <dbReference type="ChEBI" id="CHEBI:15378"/>
        <dbReference type="ChEBI" id="CHEBI:30616"/>
        <dbReference type="ChEBI" id="CHEBI:33019"/>
        <dbReference type="ChEBI" id="CHEBI:58095"/>
        <dbReference type="ChEBI" id="CHEBI:78442"/>
        <dbReference type="ChEBI" id="CHEBI:78531"/>
        <dbReference type="ChEBI" id="CHEBI:456215"/>
        <dbReference type="EC" id="6.1.1.20"/>
    </reaction>
</comment>
<dbReference type="InterPro" id="IPR004188">
    <property type="entry name" value="Phe-tRNA_ligase_II_N"/>
</dbReference>
<proteinExistence type="inferred from homology"/>
<evidence type="ECO:0000256" key="2">
    <source>
        <dbReference type="ARBA" id="ARBA00004496"/>
    </source>
</evidence>
<comment type="caution">
    <text evidence="19">The sequence shown here is derived from an EMBL/GenBank/DDBJ whole genome shotgun (WGS) entry which is preliminary data.</text>
</comment>
<evidence type="ECO:0000256" key="16">
    <source>
        <dbReference type="ARBA" id="ARBA00049255"/>
    </source>
</evidence>
<evidence type="ECO:0000256" key="8">
    <source>
        <dbReference type="ARBA" id="ARBA00022598"/>
    </source>
</evidence>
<keyword evidence="10" id="KW-0547">Nucleotide-binding</keyword>
<evidence type="ECO:0000259" key="18">
    <source>
        <dbReference type="PROSITE" id="PS50862"/>
    </source>
</evidence>
<name>A0AAV8UKV6_9RHOD</name>
<evidence type="ECO:0000256" key="3">
    <source>
        <dbReference type="ARBA" id="ARBA00010207"/>
    </source>
</evidence>
<evidence type="ECO:0000256" key="6">
    <source>
        <dbReference type="ARBA" id="ARBA00015409"/>
    </source>
</evidence>
<dbReference type="AlphaFoldDB" id="A0AAV8UKV6"/>
<keyword evidence="9" id="KW-0479">Metal-binding</keyword>
<keyword evidence="12" id="KW-0460">Magnesium</keyword>
<feature type="domain" description="Aminoacyl-transfer RNA synthetases class-II family profile" evidence="18">
    <location>
        <begin position="191"/>
        <end position="391"/>
    </location>
</feature>
<keyword evidence="13" id="KW-0648">Protein biosynthesis</keyword>
<comment type="subunit">
    <text evidence="4">Tetramer of two alpha and two beta subunits.</text>
</comment>
<dbReference type="InterPro" id="IPR022911">
    <property type="entry name" value="Phe_tRNA_ligase_alpha1_bac"/>
</dbReference>
<sequence length="398" mass="44750">MLGFVGGGIVGLPASGPLAVCGRRRRAVRICMGKKSADVDVSGGEKKEGTAESIESLIERVEALKEEAVTSLKEASDLRELDQLRVSLIGKKGSLSSVLKSVGKLAPEDRPKLGQVVNRAKADLEELIPNLKDELEAKAFDAQMEEEWVDVTQPGLLFNQIGYRHPLIATMDRTVNIFSGLGYDIIDDPEQSPEIETDWFNFEALNTPPDHPARDMQDTYYLTEDKKNLLRTHTSAVQIRYMTNNKPPFKICAPGRVYRRDAVDATHTALFHQIEILNLQKKGEVHLGHLKGTVIYFLQKIFGDDVEVRFRGSYFPFTEPSLEVDVFFRGKWLEVLGCGMVDPRVLENCNIDPEEWSGFAAGFGAERFAMVTHQIPDIREFYKNDLRFLNQFTGLNIE</sequence>
<keyword evidence="7" id="KW-0963">Cytoplasm</keyword>
<dbReference type="HAMAP" id="MF_00281">
    <property type="entry name" value="Phe_tRNA_synth_alpha1"/>
    <property type="match status" value="1"/>
</dbReference>
<dbReference type="PANTHER" id="PTHR11538:SF41">
    <property type="entry name" value="PHENYLALANINE--TRNA LIGASE, MITOCHONDRIAL"/>
    <property type="match status" value="1"/>
</dbReference>
<dbReference type="GO" id="GO:0006432">
    <property type="term" value="P:phenylalanyl-tRNA aminoacylation"/>
    <property type="evidence" value="ECO:0007669"/>
    <property type="project" value="InterPro"/>
</dbReference>
<keyword evidence="17" id="KW-0175">Coiled coil</keyword>
<gene>
    <name evidence="19" type="ORF">NDN08_004012</name>
</gene>
<evidence type="ECO:0000256" key="15">
    <source>
        <dbReference type="ARBA" id="ARBA00030612"/>
    </source>
</evidence>
<evidence type="ECO:0000256" key="17">
    <source>
        <dbReference type="SAM" id="Coils"/>
    </source>
</evidence>
<dbReference type="InterPro" id="IPR045864">
    <property type="entry name" value="aa-tRNA-synth_II/BPL/LPL"/>
</dbReference>
<evidence type="ECO:0000256" key="11">
    <source>
        <dbReference type="ARBA" id="ARBA00022840"/>
    </source>
</evidence>
<evidence type="ECO:0000256" key="13">
    <source>
        <dbReference type="ARBA" id="ARBA00022917"/>
    </source>
</evidence>
<evidence type="ECO:0000256" key="10">
    <source>
        <dbReference type="ARBA" id="ARBA00022741"/>
    </source>
</evidence>
<dbReference type="Gene3D" id="3.30.930.10">
    <property type="entry name" value="Bira Bifunctional Protein, Domain 2"/>
    <property type="match status" value="1"/>
</dbReference>
<evidence type="ECO:0000256" key="9">
    <source>
        <dbReference type="ARBA" id="ARBA00022723"/>
    </source>
</evidence>
<dbReference type="InterPro" id="IPR010978">
    <property type="entry name" value="tRNA-bd_arm"/>
</dbReference>
<comment type="subcellular location">
    <subcellularLocation>
        <location evidence="2">Cytoplasm</location>
    </subcellularLocation>
</comment>
<dbReference type="GO" id="GO:0046872">
    <property type="term" value="F:metal ion binding"/>
    <property type="evidence" value="ECO:0007669"/>
    <property type="project" value="UniProtKB-KW"/>
</dbReference>
<accession>A0AAV8UKV6</accession>
<dbReference type="SUPFAM" id="SSF46589">
    <property type="entry name" value="tRNA-binding arm"/>
    <property type="match status" value="1"/>
</dbReference>
<evidence type="ECO:0000313" key="19">
    <source>
        <dbReference type="EMBL" id="KAJ8901807.1"/>
    </source>
</evidence>
<protein>
    <recommendedName>
        <fullName evidence="6">Phenylalanine--tRNA ligase alpha subunit</fullName>
        <ecNumber evidence="5">6.1.1.20</ecNumber>
    </recommendedName>
    <alternativeName>
        <fullName evidence="15">Phenylalanyl-tRNA synthetase alpha subunit</fullName>
    </alternativeName>
</protein>
<dbReference type="SUPFAM" id="SSF55681">
    <property type="entry name" value="Class II aaRS and biotin synthetases"/>
    <property type="match status" value="1"/>
</dbReference>
<dbReference type="EMBL" id="JAMWBK010000010">
    <property type="protein sequence ID" value="KAJ8901807.1"/>
    <property type="molecule type" value="Genomic_DNA"/>
</dbReference>
<dbReference type="Pfam" id="PF02912">
    <property type="entry name" value="Phe_tRNA-synt_N"/>
    <property type="match status" value="1"/>
</dbReference>
<keyword evidence="11" id="KW-0067">ATP-binding</keyword>
<reference evidence="19 20" key="1">
    <citation type="journal article" date="2023" name="Nat. Commun.">
        <title>Origin of minicircular mitochondrial genomes in red algae.</title>
        <authorList>
            <person name="Lee Y."/>
            <person name="Cho C.H."/>
            <person name="Lee Y.M."/>
            <person name="Park S.I."/>
            <person name="Yang J.H."/>
            <person name="West J.A."/>
            <person name="Bhattacharya D."/>
            <person name="Yoon H.S."/>
        </authorList>
    </citation>
    <scope>NUCLEOTIDE SEQUENCE [LARGE SCALE GENOMIC DNA]</scope>
    <source>
        <strain evidence="19 20">CCMP1338</strain>
        <tissue evidence="19">Whole cell</tissue>
    </source>
</reference>
<dbReference type="InterPro" id="IPR004529">
    <property type="entry name" value="Phe-tRNA-synth_IIc_asu"/>
</dbReference>
<keyword evidence="20" id="KW-1185">Reference proteome</keyword>
<evidence type="ECO:0000313" key="20">
    <source>
        <dbReference type="Proteomes" id="UP001157974"/>
    </source>
</evidence>
<dbReference type="CDD" id="cd00496">
    <property type="entry name" value="PheRS_alpha_core"/>
    <property type="match status" value="1"/>
</dbReference>
<evidence type="ECO:0000256" key="4">
    <source>
        <dbReference type="ARBA" id="ARBA00011209"/>
    </source>
</evidence>
<dbReference type="GO" id="GO:0005737">
    <property type="term" value="C:cytoplasm"/>
    <property type="evidence" value="ECO:0007669"/>
    <property type="project" value="UniProtKB-SubCell"/>
</dbReference>
<keyword evidence="14" id="KW-0030">Aminoacyl-tRNA synthetase</keyword>
<dbReference type="NCBIfam" id="TIGR00468">
    <property type="entry name" value="pheS"/>
    <property type="match status" value="1"/>
</dbReference>
<dbReference type="GO" id="GO:0005524">
    <property type="term" value="F:ATP binding"/>
    <property type="evidence" value="ECO:0007669"/>
    <property type="project" value="UniProtKB-KW"/>
</dbReference>
<dbReference type="InterPro" id="IPR006195">
    <property type="entry name" value="aa-tRNA-synth_II"/>
</dbReference>
<dbReference type="EC" id="6.1.1.20" evidence="5"/>
<dbReference type="InterPro" id="IPR002319">
    <property type="entry name" value="Phenylalanyl-tRNA_Synthase"/>
</dbReference>
<dbReference type="GO" id="GO:0004826">
    <property type="term" value="F:phenylalanine-tRNA ligase activity"/>
    <property type="evidence" value="ECO:0007669"/>
    <property type="project" value="UniProtKB-EC"/>
</dbReference>
<evidence type="ECO:0000256" key="5">
    <source>
        <dbReference type="ARBA" id="ARBA00012814"/>
    </source>
</evidence>
<dbReference type="PROSITE" id="PS50862">
    <property type="entry name" value="AA_TRNA_LIGASE_II"/>
    <property type="match status" value="1"/>
</dbReference>
<comment type="cofactor">
    <cofactor evidence="1">
        <name>Mg(2+)</name>
        <dbReference type="ChEBI" id="CHEBI:18420"/>
    </cofactor>
</comment>
<comment type="similarity">
    <text evidence="3">Belongs to the class-II aminoacyl-tRNA synthetase family. Phe-tRNA synthetase alpha subunit type 1 subfamily.</text>
</comment>
<evidence type="ECO:0000256" key="12">
    <source>
        <dbReference type="ARBA" id="ARBA00022842"/>
    </source>
</evidence>
<dbReference type="Pfam" id="PF01409">
    <property type="entry name" value="tRNA-synt_2d"/>
    <property type="match status" value="1"/>
</dbReference>
<feature type="coiled-coil region" evidence="17">
    <location>
        <begin position="47"/>
        <end position="81"/>
    </location>
</feature>
<evidence type="ECO:0000256" key="1">
    <source>
        <dbReference type="ARBA" id="ARBA00001946"/>
    </source>
</evidence>
<keyword evidence="8" id="KW-0436">Ligase</keyword>
<evidence type="ECO:0000256" key="7">
    <source>
        <dbReference type="ARBA" id="ARBA00022490"/>
    </source>
</evidence>
<evidence type="ECO:0000256" key="14">
    <source>
        <dbReference type="ARBA" id="ARBA00023146"/>
    </source>
</evidence>
<organism evidence="19 20">
    <name type="scientific">Rhodosorus marinus</name>
    <dbReference type="NCBI Taxonomy" id="101924"/>
    <lineage>
        <taxon>Eukaryota</taxon>
        <taxon>Rhodophyta</taxon>
        <taxon>Stylonematophyceae</taxon>
        <taxon>Stylonematales</taxon>
        <taxon>Stylonemataceae</taxon>
        <taxon>Rhodosorus</taxon>
    </lineage>
</organism>